<sequence length="401" mass="44415">MANTLLIFCCLALASAIAKPATNDQLDKVTANDVAANAVSPDKKTEADNTDKKDGAATVQITGITTGAETPDLSGTPFHPQRAGSMFARFIDDIFQKIGLSSSNDQMAPVKPEPTQHLFQVEPEIINYNWIFGKTGCVLYGFIMSLLGITSITTLTVLAFERYLIIAQPLYSNHLNFRNVTYLLVSIWLYSLTLTTPPLLGWGEYVNEAANISCSVNWEEKSVNSMTYILFLFTFGLFVPLTIIIFSYVNIILTMKRNAFRMGQVTKAESKVANMIFIMIIAFLTAWAPYAILALIIQFGDASVVTPGIAVFPALLAKSSICYNPIIYIGLNAQFQQAWKRACTKSRMTSSRDVLATSRVVSHEPVTETEEKVKEMKSNKLELVRGLRKDCRDADTDVTMF</sequence>
<keyword evidence="5 11" id="KW-0297">G-protein coupled receptor</keyword>
<comment type="similarity">
    <text evidence="2 11">Belongs to the G-protein coupled receptor 1 family.</text>
</comment>
<keyword evidence="7 11" id="KW-0675">Receptor</keyword>
<evidence type="ECO:0000256" key="5">
    <source>
        <dbReference type="ARBA" id="ARBA00023040"/>
    </source>
</evidence>
<dbReference type="Pfam" id="PF00001">
    <property type="entry name" value="7tm_1"/>
    <property type="match status" value="1"/>
</dbReference>
<dbReference type="InterPro" id="IPR000276">
    <property type="entry name" value="GPCR_Rhodpsn"/>
</dbReference>
<feature type="transmembrane region" description="Helical" evidence="12">
    <location>
        <begin position="180"/>
        <end position="200"/>
    </location>
</feature>
<dbReference type="InterPro" id="IPR017452">
    <property type="entry name" value="GPCR_Rhodpsn_7TM"/>
</dbReference>
<feature type="signal peptide" evidence="13">
    <location>
        <begin position="1"/>
        <end position="18"/>
    </location>
</feature>
<dbReference type="GO" id="GO:0016020">
    <property type="term" value="C:membrane"/>
    <property type="evidence" value="ECO:0007669"/>
    <property type="project" value="UniProtKB-SubCell"/>
</dbReference>
<evidence type="ECO:0000313" key="16">
    <source>
        <dbReference type="Proteomes" id="UP000719412"/>
    </source>
</evidence>
<evidence type="ECO:0000256" key="3">
    <source>
        <dbReference type="ARBA" id="ARBA00022692"/>
    </source>
</evidence>
<reference evidence="15" key="2">
    <citation type="submission" date="2021-08" db="EMBL/GenBank/DDBJ databases">
        <authorList>
            <person name="Eriksson T."/>
        </authorList>
    </citation>
    <scope>NUCLEOTIDE SEQUENCE</scope>
    <source>
        <strain evidence="15">Stoneville</strain>
        <tissue evidence="15">Whole head</tissue>
    </source>
</reference>
<dbReference type="PRINTS" id="PR00237">
    <property type="entry name" value="GPCRRHODOPSN"/>
</dbReference>
<comment type="caution">
    <text evidence="15">The sequence shown here is derived from an EMBL/GenBank/DDBJ whole genome shotgun (WGS) entry which is preliminary data.</text>
</comment>
<dbReference type="GO" id="GO:0004930">
    <property type="term" value="F:G protein-coupled receptor activity"/>
    <property type="evidence" value="ECO:0007669"/>
    <property type="project" value="UniProtKB-KW"/>
</dbReference>
<feature type="transmembrane region" description="Helical" evidence="12">
    <location>
        <begin position="138"/>
        <end position="160"/>
    </location>
</feature>
<evidence type="ECO:0000256" key="10">
    <source>
        <dbReference type="ARBA" id="ARBA00023305"/>
    </source>
</evidence>
<evidence type="ECO:0000256" key="6">
    <source>
        <dbReference type="ARBA" id="ARBA00023136"/>
    </source>
</evidence>
<dbReference type="PROSITE" id="PS00237">
    <property type="entry name" value="G_PROTEIN_RECEP_F1_1"/>
    <property type="match status" value="1"/>
</dbReference>
<evidence type="ECO:0000313" key="15">
    <source>
        <dbReference type="EMBL" id="KAH0817638.1"/>
    </source>
</evidence>
<keyword evidence="10" id="KW-0716">Sensory transduction</keyword>
<dbReference type="GO" id="GO:0007601">
    <property type="term" value="P:visual perception"/>
    <property type="evidence" value="ECO:0007669"/>
    <property type="project" value="UniProtKB-KW"/>
</dbReference>
<feature type="transmembrane region" description="Helical" evidence="12">
    <location>
        <begin position="272"/>
        <end position="297"/>
    </location>
</feature>
<reference evidence="15" key="1">
    <citation type="journal article" date="2020" name="J Insects Food Feed">
        <title>The yellow mealworm (Tenebrio molitor) genome: a resource for the emerging insects as food and feed industry.</title>
        <authorList>
            <person name="Eriksson T."/>
            <person name="Andere A."/>
            <person name="Kelstrup H."/>
            <person name="Emery V."/>
            <person name="Picard C."/>
        </authorList>
    </citation>
    <scope>NUCLEOTIDE SEQUENCE</scope>
    <source>
        <strain evidence="15">Stoneville</strain>
        <tissue evidence="15">Whole head</tissue>
    </source>
</reference>
<proteinExistence type="inferred from homology"/>
<feature type="transmembrane region" description="Helical" evidence="12">
    <location>
        <begin position="228"/>
        <end position="251"/>
    </location>
</feature>
<evidence type="ECO:0000259" key="14">
    <source>
        <dbReference type="PROSITE" id="PS50262"/>
    </source>
</evidence>
<dbReference type="PANTHER" id="PTHR24240">
    <property type="entry name" value="OPSIN"/>
    <property type="match status" value="1"/>
</dbReference>
<evidence type="ECO:0000256" key="13">
    <source>
        <dbReference type="SAM" id="SignalP"/>
    </source>
</evidence>
<feature type="transmembrane region" description="Helical" evidence="12">
    <location>
        <begin position="309"/>
        <end position="331"/>
    </location>
</feature>
<accession>A0A8J6HQ62</accession>
<evidence type="ECO:0000256" key="1">
    <source>
        <dbReference type="ARBA" id="ARBA00004141"/>
    </source>
</evidence>
<dbReference type="PROSITE" id="PS50262">
    <property type="entry name" value="G_PROTEIN_RECEP_F1_2"/>
    <property type="match status" value="1"/>
</dbReference>
<organism evidence="15 16">
    <name type="scientific">Tenebrio molitor</name>
    <name type="common">Yellow mealworm beetle</name>
    <dbReference type="NCBI Taxonomy" id="7067"/>
    <lineage>
        <taxon>Eukaryota</taxon>
        <taxon>Metazoa</taxon>
        <taxon>Ecdysozoa</taxon>
        <taxon>Arthropoda</taxon>
        <taxon>Hexapoda</taxon>
        <taxon>Insecta</taxon>
        <taxon>Pterygota</taxon>
        <taxon>Neoptera</taxon>
        <taxon>Endopterygota</taxon>
        <taxon>Coleoptera</taxon>
        <taxon>Polyphaga</taxon>
        <taxon>Cucujiformia</taxon>
        <taxon>Tenebrionidae</taxon>
        <taxon>Tenebrio</taxon>
    </lineage>
</organism>
<evidence type="ECO:0000256" key="8">
    <source>
        <dbReference type="ARBA" id="ARBA00023180"/>
    </source>
</evidence>
<comment type="subcellular location">
    <subcellularLocation>
        <location evidence="1">Membrane</location>
        <topology evidence="1">Multi-pass membrane protein</topology>
    </subcellularLocation>
</comment>
<evidence type="ECO:0000256" key="9">
    <source>
        <dbReference type="ARBA" id="ARBA00023224"/>
    </source>
</evidence>
<keyword evidence="8" id="KW-0325">Glycoprotein</keyword>
<dbReference type="EMBL" id="JABDTM020019097">
    <property type="protein sequence ID" value="KAH0817638.1"/>
    <property type="molecule type" value="Genomic_DNA"/>
</dbReference>
<dbReference type="SUPFAM" id="SSF81321">
    <property type="entry name" value="Family A G protein-coupled receptor-like"/>
    <property type="match status" value="1"/>
</dbReference>
<feature type="domain" description="G-protein coupled receptors family 1 profile" evidence="14">
    <location>
        <begin position="129"/>
        <end position="328"/>
    </location>
</feature>
<name>A0A8J6HQ62_TENMO</name>
<dbReference type="Proteomes" id="UP000719412">
    <property type="component" value="Unassembled WGS sequence"/>
</dbReference>
<protein>
    <recommendedName>
        <fullName evidence="14">G-protein coupled receptors family 1 profile domain-containing protein</fullName>
    </recommendedName>
</protein>
<keyword evidence="16" id="KW-1185">Reference proteome</keyword>
<dbReference type="AlphaFoldDB" id="A0A8J6HQ62"/>
<keyword evidence="10" id="KW-0844">Vision</keyword>
<evidence type="ECO:0000256" key="2">
    <source>
        <dbReference type="ARBA" id="ARBA00010663"/>
    </source>
</evidence>
<evidence type="ECO:0000256" key="4">
    <source>
        <dbReference type="ARBA" id="ARBA00022989"/>
    </source>
</evidence>
<evidence type="ECO:0000256" key="12">
    <source>
        <dbReference type="SAM" id="Phobius"/>
    </source>
</evidence>
<dbReference type="Gene3D" id="1.20.1070.10">
    <property type="entry name" value="Rhodopsin 7-helix transmembrane proteins"/>
    <property type="match status" value="1"/>
</dbReference>
<dbReference type="InterPro" id="IPR050125">
    <property type="entry name" value="GPCR_opsins"/>
</dbReference>
<keyword evidence="4 12" id="KW-1133">Transmembrane helix</keyword>
<evidence type="ECO:0000256" key="7">
    <source>
        <dbReference type="ARBA" id="ARBA00023170"/>
    </source>
</evidence>
<keyword evidence="3 11" id="KW-0812">Transmembrane</keyword>
<gene>
    <name evidence="15" type="ORF">GEV33_005153</name>
</gene>
<keyword evidence="9 11" id="KW-0807">Transducer</keyword>
<keyword evidence="6 12" id="KW-0472">Membrane</keyword>
<dbReference type="CDD" id="cd14969">
    <property type="entry name" value="7tmA_Opsins_type2_animals"/>
    <property type="match status" value="1"/>
</dbReference>
<feature type="chain" id="PRO_5035305210" description="G-protein coupled receptors family 1 profile domain-containing protein" evidence="13">
    <location>
        <begin position="19"/>
        <end position="401"/>
    </location>
</feature>
<keyword evidence="13" id="KW-0732">Signal</keyword>
<evidence type="ECO:0000256" key="11">
    <source>
        <dbReference type="RuleBase" id="RU000688"/>
    </source>
</evidence>